<feature type="domain" description="UPF0033" evidence="1">
    <location>
        <begin position="4"/>
        <end position="68"/>
    </location>
</feature>
<gene>
    <name evidence="2" type="ORF">L9S41_13920</name>
</gene>
<reference evidence="2" key="1">
    <citation type="journal article" date="2022" name="Environ. Microbiol.">
        <title>Geoalkalibacter halelectricus SAP #1 sp. nov. possessing extracellular electron transfer and mineral#reducing capabilities from a haloalkaline environment.</title>
        <authorList>
            <person name="Yadav S."/>
            <person name="Singh R."/>
            <person name="Sundharam S.S."/>
            <person name="Chaudhary S."/>
            <person name="Krishnamurthi S."/>
            <person name="Patil S.A."/>
        </authorList>
    </citation>
    <scope>NUCLEOTIDE SEQUENCE</scope>
    <source>
        <strain evidence="2">SAP-1</strain>
    </source>
</reference>
<organism evidence="2 3">
    <name type="scientific">Geoalkalibacter halelectricus</name>
    <dbReference type="NCBI Taxonomy" id="2847045"/>
    <lineage>
        <taxon>Bacteria</taxon>
        <taxon>Pseudomonadati</taxon>
        <taxon>Thermodesulfobacteriota</taxon>
        <taxon>Desulfuromonadia</taxon>
        <taxon>Desulfuromonadales</taxon>
        <taxon>Geoalkalibacteraceae</taxon>
        <taxon>Geoalkalibacter</taxon>
    </lineage>
</organism>
<keyword evidence="3" id="KW-1185">Reference proteome</keyword>
<dbReference type="InterPro" id="IPR036868">
    <property type="entry name" value="TusA-like_sf"/>
</dbReference>
<evidence type="ECO:0000259" key="1">
    <source>
        <dbReference type="Pfam" id="PF01206"/>
    </source>
</evidence>
<proteinExistence type="predicted"/>
<dbReference type="Gene3D" id="3.30.110.40">
    <property type="entry name" value="TusA-like domain"/>
    <property type="match status" value="1"/>
</dbReference>
<name>A0ABY5ZI64_9BACT</name>
<dbReference type="InterPro" id="IPR001455">
    <property type="entry name" value="TusA-like"/>
</dbReference>
<evidence type="ECO:0000313" key="2">
    <source>
        <dbReference type="EMBL" id="UWZ78768.1"/>
    </source>
</evidence>
<sequence length="70" mass="7790">MGKKVVDARGLSCPQPVVLVLQALAEPEDSFDVIMDRGASCDNIRRTLEGKKIKFDVREENGHTVYSISR</sequence>
<dbReference type="RefSeq" id="WP_260747126.1">
    <property type="nucleotide sequence ID" value="NZ_CP092109.1"/>
</dbReference>
<dbReference type="Pfam" id="PF01206">
    <property type="entry name" value="TusA"/>
    <property type="match status" value="1"/>
</dbReference>
<dbReference type="EMBL" id="CP092109">
    <property type="protein sequence ID" value="UWZ78768.1"/>
    <property type="molecule type" value="Genomic_DNA"/>
</dbReference>
<dbReference type="SUPFAM" id="SSF64307">
    <property type="entry name" value="SirA-like"/>
    <property type="match status" value="1"/>
</dbReference>
<accession>A0ABY5ZI64</accession>
<dbReference type="Proteomes" id="UP001060414">
    <property type="component" value="Chromosome"/>
</dbReference>
<evidence type="ECO:0000313" key="3">
    <source>
        <dbReference type="Proteomes" id="UP001060414"/>
    </source>
</evidence>
<protein>
    <submittedName>
        <fullName evidence="2">Sulfurtransferase TusA family protein</fullName>
    </submittedName>
</protein>